<feature type="compositionally biased region" description="Low complexity" evidence="8">
    <location>
        <begin position="440"/>
        <end position="486"/>
    </location>
</feature>
<evidence type="ECO:0000256" key="1">
    <source>
        <dbReference type="ARBA" id="ARBA00004236"/>
    </source>
</evidence>
<keyword evidence="4" id="KW-1003">Cell membrane</keyword>
<feature type="compositionally biased region" description="Gly residues" evidence="8">
    <location>
        <begin position="416"/>
        <end position="429"/>
    </location>
</feature>
<evidence type="ECO:0000256" key="9">
    <source>
        <dbReference type="SAM" id="Phobius"/>
    </source>
</evidence>
<dbReference type="Gene3D" id="2.40.420.20">
    <property type="match status" value="1"/>
</dbReference>
<proteinExistence type="inferred from homology"/>
<keyword evidence="6 9" id="KW-0472">Membrane</keyword>
<protein>
    <submittedName>
        <fullName evidence="14">Membrane fusion protein, multidrug efflux system</fullName>
    </submittedName>
</protein>
<evidence type="ECO:0000259" key="11">
    <source>
        <dbReference type="Pfam" id="PF25917"/>
    </source>
</evidence>
<feature type="compositionally biased region" description="Gly residues" evidence="8">
    <location>
        <begin position="53"/>
        <end position="70"/>
    </location>
</feature>
<feature type="coiled-coil region" evidence="7">
    <location>
        <begin position="144"/>
        <end position="171"/>
    </location>
</feature>
<dbReference type="InterPro" id="IPR006143">
    <property type="entry name" value="RND_pump_MFP"/>
</dbReference>
<comment type="caution">
    <text evidence="14">The sequence shown here is derived from an EMBL/GenBank/DDBJ whole genome shotgun (WGS) entry which is preliminary data.</text>
</comment>
<evidence type="ECO:0000256" key="6">
    <source>
        <dbReference type="ARBA" id="ARBA00023136"/>
    </source>
</evidence>
<evidence type="ECO:0000259" key="12">
    <source>
        <dbReference type="Pfam" id="PF25944"/>
    </source>
</evidence>
<feature type="domain" description="Multidrug resistance protein MdtA-like alpha-helical hairpin" evidence="10">
    <location>
        <begin position="144"/>
        <end position="213"/>
    </location>
</feature>
<evidence type="ECO:0000256" key="2">
    <source>
        <dbReference type="ARBA" id="ARBA00009477"/>
    </source>
</evidence>
<dbReference type="InterPro" id="IPR058627">
    <property type="entry name" value="MdtA-like_C"/>
</dbReference>
<feature type="domain" description="Multidrug resistance protein MdtA-like beta-barrel" evidence="12">
    <location>
        <begin position="250"/>
        <end position="332"/>
    </location>
</feature>
<dbReference type="NCBIfam" id="TIGR01730">
    <property type="entry name" value="RND_mfp"/>
    <property type="match status" value="1"/>
</dbReference>
<evidence type="ECO:0000313" key="15">
    <source>
        <dbReference type="Proteomes" id="UP001158049"/>
    </source>
</evidence>
<feature type="region of interest" description="Disordered" evidence="8">
    <location>
        <begin position="393"/>
        <end position="486"/>
    </location>
</feature>
<dbReference type="InterPro" id="IPR058625">
    <property type="entry name" value="MdtA-like_BSH"/>
</dbReference>
<keyword evidence="3" id="KW-0813">Transport</keyword>
<reference evidence="14 15" key="1">
    <citation type="submission" date="2017-05" db="EMBL/GenBank/DDBJ databases">
        <authorList>
            <person name="Varghese N."/>
            <person name="Submissions S."/>
        </authorList>
    </citation>
    <scope>NUCLEOTIDE SEQUENCE [LARGE SCALE GENOMIC DNA]</scope>
    <source>
        <strain evidence="14 15">DSM 26001</strain>
    </source>
</reference>
<dbReference type="Gene3D" id="2.40.50.100">
    <property type="match status" value="1"/>
</dbReference>
<accession>A0ABY1PXH8</accession>
<organism evidence="14 15">
    <name type="scientific">Noviherbaspirillum suwonense</name>
    <dbReference type="NCBI Taxonomy" id="1224511"/>
    <lineage>
        <taxon>Bacteria</taxon>
        <taxon>Pseudomonadati</taxon>
        <taxon>Pseudomonadota</taxon>
        <taxon>Betaproteobacteria</taxon>
        <taxon>Burkholderiales</taxon>
        <taxon>Oxalobacteraceae</taxon>
        <taxon>Noviherbaspirillum</taxon>
    </lineage>
</organism>
<dbReference type="PANTHER" id="PTHR30469:SF12">
    <property type="entry name" value="MULTIDRUG RESISTANCE PROTEIN MDTA"/>
    <property type="match status" value="1"/>
</dbReference>
<feature type="region of interest" description="Disordered" evidence="8">
    <location>
        <begin position="50"/>
        <end position="79"/>
    </location>
</feature>
<feature type="transmembrane region" description="Helical" evidence="9">
    <location>
        <begin position="21"/>
        <end position="41"/>
    </location>
</feature>
<feature type="compositionally biased region" description="Basic and acidic residues" evidence="8">
    <location>
        <begin position="393"/>
        <end position="405"/>
    </location>
</feature>
<evidence type="ECO:0000256" key="7">
    <source>
        <dbReference type="SAM" id="Coils"/>
    </source>
</evidence>
<gene>
    <name evidence="14" type="ORF">SAMN06295970_10264</name>
</gene>
<comment type="similarity">
    <text evidence="2">Belongs to the membrane fusion protein (MFP) (TC 8.A.1) family.</text>
</comment>
<evidence type="ECO:0000259" key="13">
    <source>
        <dbReference type="Pfam" id="PF25967"/>
    </source>
</evidence>
<dbReference type="Pfam" id="PF25917">
    <property type="entry name" value="BSH_RND"/>
    <property type="match status" value="1"/>
</dbReference>
<dbReference type="SUPFAM" id="SSF111369">
    <property type="entry name" value="HlyD-like secretion proteins"/>
    <property type="match status" value="1"/>
</dbReference>
<dbReference type="Pfam" id="PF25967">
    <property type="entry name" value="RND-MFP_C"/>
    <property type="match status" value="1"/>
</dbReference>
<evidence type="ECO:0000313" key="14">
    <source>
        <dbReference type="EMBL" id="SMP47649.1"/>
    </source>
</evidence>
<keyword evidence="15" id="KW-1185">Reference proteome</keyword>
<keyword evidence="9" id="KW-1133">Transmembrane helix</keyword>
<dbReference type="Gene3D" id="1.10.287.470">
    <property type="entry name" value="Helix hairpin bin"/>
    <property type="match status" value="1"/>
</dbReference>
<dbReference type="RefSeq" id="WP_283440875.1">
    <property type="nucleotide sequence ID" value="NZ_FXUL01000002.1"/>
</dbReference>
<evidence type="ECO:0000259" key="10">
    <source>
        <dbReference type="Pfam" id="PF25876"/>
    </source>
</evidence>
<feature type="domain" description="Multidrug resistance protein MdtA-like C-terminal permuted SH3" evidence="13">
    <location>
        <begin position="338"/>
        <end position="399"/>
    </location>
</feature>
<dbReference type="Proteomes" id="UP001158049">
    <property type="component" value="Unassembled WGS sequence"/>
</dbReference>
<dbReference type="PANTHER" id="PTHR30469">
    <property type="entry name" value="MULTIDRUG RESISTANCE PROTEIN MDTA"/>
    <property type="match status" value="1"/>
</dbReference>
<keyword evidence="9" id="KW-0812">Transmembrane</keyword>
<keyword evidence="5" id="KW-0997">Cell inner membrane</keyword>
<feature type="domain" description="Multidrug resistance protein MdtA-like barrel-sandwich hybrid" evidence="11">
    <location>
        <begin position="104"/>
        <end position="246"/>
    </location>
</feature>
<dbReference type="InterPro" id="IPR058626">
    <property type="entry name" value="MdtA-like_b-barrel"/>
</dbReference>
<sequence>MDSRVDDTPRTAPAVRTTTRGRFIGAIIALLALAALGWLVWHLTHKAPEGSPGKPGAGAPGPGGPGGGAGPRSAPTTTVGVGTAEQVDLPVTLEAIGTVNAAATVTVRPQVSGVFREILFTEGQMVKAGQVMAVIDPSQFQMALMQATGQRQRDEAQLENARLTLQRYRTLLSQDSIARQDVDTQAALVRQLEGTVVADRAVEGTAKLNLGYSRVVAPISGRVGLRTVDVGNVIGPNDANGIAVITQVSPIDVQFAIPQDRVPEVQQGLGQSSKMTVVALDRTRATVLDEGKFYALDNQVDVQTGTVKAKARFANAKLALFPSQFVNVKMQLRTITGAVVIPVNALRNSSNGDYVYVLNPRERTVAMRKVTRGQASVDKVQIVTGLQPGERVITEGADRLKDGDKVTLPGDRPGAGANGGRRQGAGGEHGGGRRRGEQGGSAAPAGDAAPAGGATPAAPAASSAPASPGAPAAAPASPAGSAPAAR</sequence>
<evidence type="ECO:0000256" key="4">
    <source>
        <dbReference type="ARBA" id="ARBA00022475"/>
    </source>
</evidence>
<dbReference type="Gene3D" id="2.40.30.170">
    <property type="match status" value="1"/>
</dbReference>
<evidence type="ECO:0000256" key="5">
    <source>
        <dbReference type="ARBA" id="ARBA00022519"/>
    </source>
</evidence>
<dbReference type="Pfam" id="PF25944">
    <property type="entry name" value="Beta-barrel_RND"/>
    <property type="match status" value="1"/>
</dbReference>
<dbReference type="Pfam" id="PF25876">
    <property type="entry name" value="HH_MFP_RND"/>
    <property type="match status" value="1"/>
</dbReference>
<name>A0ABY1PXH8_9BURK</name>
<dbReference type="InterPro" id="IPR058624">
    <property type="entry name" value="MdtA-like_HH"/>
</dbReference>
<evidence type="ECO:0000256" key="8">
    <source>
        <dbReference type="SAM" id="MobiDB-lite"/>
    </source>
</evidence>
<keyword evidence="7" id="KW-0175">Coiled coil</keyword>
<dbReference type="EMBL" id="FXUL01000002">
    <property type="protein sequence ID" value="SMP47649.1"/>
    <property type="molecule type" value="Genomic_DNA"/>
</dbReference>
<evidence type="ECO:0000256" key="3">
    <source>
        <dbReference type="ARBA" id="ARBA00022448"/>
    </source>
</evidence>
<comment type="subcellular location">
    <subcellularLocation>
        <location evidence="1">Cell membrane</location>
    </subcellularLocation>
</comment>